<accession>A0ABZ3H4F9</accession>
<dbReference type="RefSeq" id="WP_193806433.1">
    <property type="nucleotide sequence ID" value="NZ_CP087714.1"/>
</dbReference>
<keyword evidence="2" id="KW-1185">Reference proteome</keyword>
<protein>
    <submittedName>
        <fullName evidence="1">Uncharacterized protein</fullName>
    </submittedName>
</protein>
<gene>
    <name evidence="1" type="ORF">LPQ35_01745</name>
</gene>
<organism evidence="1 2">
    <name type="scientific">Geoglobus acetivorans</name>
    <dbReference type="NCBI Taxonomy" id="565033"/>
    <lineage>
        <taxon>Archaea</taxon>
        <taxon>Methanobacteriati</taxon>
        <taxon>Methanobacteriota</taxon>
        <taxon>Archaeoglobi</taxon>
        <taxon>Archaeoglobales</taxon>
        <taxon>Archaeoglobaceae</taxon>
        <taxon>Geoglobus</taxon>
    </lineage>
</organism>
<name>A0ABZ3H4F9_GEOAI</name>
<sequence length="76" mass="8904">MFDRKTRMMLIMGVLNDCFGDVRTTIVNLSEFIASHPDFDEIDELELREILNKAYELERKIVETMDKAKKEVYGST</sequence>
<evidence type="ECO:0000313" key="2">
    <source>
        <dbReference type="Proteomes" id="UP001492541"/>
    </source>
</evidence>
<dbReference type="GeneID" id="90448368"/>
<proteinExistence type="predicted"/>
<dbReference type="Proteomes" id="UP001492541">
    <property type="component" value="Chromosome"/>
</dbReference>
<dbReference type="EMBL" id="CP087714">
    <property type="protein sequence ID" value="XAT64116.1"/>
    <property type="molecule type" value="Genomic_DNA"/>
</dbReference>
<evidence type="ECO:0000313" key="1">
    <source>
        <dbReference type="EMBL" id="XAT64116.1"/>
    </source>
</evidence>
<reference evidence="1 2" key="1">
    <citation type="submission" date="2021-11" db="EMBL/GenBank/DDBJ databases">
        <title>Whole genome of Geoglobus acetivorans.</title>
        <authorList>
            <person name="Liu D."/>
        </authorList>
    </citation>
    <scope>NUCLEOTIDE SEQUENCE [LARGE SCALE GENOMIC DNA]</scope>
    <source>
        <strain evidence="1 2">SBH6</strain>
    </source>
</reference>